<dbReference type="PANTHER" id="PTHR28598:SF1">
    <property type="entry name" value="STAGA COMPLEX 65 SUBUNIT GAMMA"/>
    <property type="match status" value="1"/>
</dbReference>
<organism evidence="14 15">
    <name type="scientific">Petromyzon marinus</name>
    <name type="common">Sea lamprey</name>
    <dbReference type="NCBI Taxonomy" id="7757"/>
    <lineage>
        <taxon>Eukaryota</taxon>
        <taxon>Metazoa</taxon>
        <taxon>Chordata</taxon>
        <taxon>Craniata</taxon>
        <taxon>Vertebrata</taxon>
        <taxon>Cyclostomata</taxon>
        <taxon>Hyperoartia</taxon>
        <taxon>Petromyzontiformes</taxon>
        <taxon>Petromyzontidae</taxon>
        <taxon>Petromyzon</taxon>
    </lineage>
</organism>
<gene>
    <name evidence="15" type="primary">SUPT7L</name>
</gene>
<evidence type="ECO:0000256" key="12">
    <source>
        <dbReference type="SAM" id="MobiDB-lite"/>
    </source>
</evidence>
<keyword evidence="6" id="KW-0804">Transcription</keyword>
<feature type="region of interest" description="Disordered" evidence="12">
    <location>
        <begin position="312"/>
        <end position="331"/>
    </location>
</feature>
<dbReference type="KEGG" id="pmrn:116939553"/>
<dbReference type="GO" id="GO:0003713">
    <property type="term" value="F:transcription coactivator activity"/>
    <property type="evidence" value="ECO:0007669"/>
    <property type="project" value="TreeGrafter"/>
</dbReference>
<dbReference type="FunFam" id="1.10.20.10:FF:000034">
    <property type="entry name" value="STAGA complex 65 subunit gamma"/>
    <property type="match status" value="1"/>
</dbReference>
<dbReference type="InterPro" id="IPR039460">
    <property type="entry name" value="SUPT7L/Spt7"/>
</dbReference>
<evidence type="ECO:0000313" key="14">
    <source>
        <dbReference type="Proteomes" id="UP001318040"/>
    </source>
</evidence>
<proteinExistence type="predicted"/>
<keyword evidence="4" id="KW-0832">Ubl conjugation</keyword>
<evidence type="ECO:0000256" key="10">
    <source>
        <dbReference type="ARBA" id="ARBA00082307"/>
    </source>
</evidence>
<evidence type="ECO:0000256" key="7">
    <source>
        <dbReference type="ARBA" id="ARBA00023242"/>
    </source>
</evidence>
<dbReference type="AlphaFoldDB" id="A0AAJ7WND5"/>
<dbReference type="Pfam" id="PF07524">
    <property type="entry name" value="Bromo_TP"/>
    <property type="match status" value="1"/>
</dbReference>
<sequence length="438" mass="48180">MLGYLWLCVPSLWENNSNNERQNSRDKMMRYWGEIPVSPSQSLRSAVELLQPEPRAAEVREPAMLQPCAVSPARTTDSGVPGLHVTHTIRLLQYNRRLRGLISSAQQQQQQGAGEVVKSEEVEPLPSLPSPPPLPEELASMGTELGSSNLGGSTLRMRLRDPDMETGDFYRGCGEPVMEVSSAENRQLLHRAVVTALAHAGFDTAMESTLETLTDITHEFMLKLTKLLRVTVDREAQTGQTGFPDAIEQVFQETGLGSVLDLQEFWQERVVDYHAYVLSASRHLAEEYERLLNPERVLSTMLRVKEEPLGEQISFPVSEESETEQTAADQQPLQLEIEGPEQSSSNAGTDSGGDVSPIWSLVQVKAEPQESDEPPPGVLVGCEGGFDEPMSALSESGIALTPNTTTSDGSHLCPTPDSIATASPPMFGQRQRKKFKKM</sequence>
<keyword evidence="7" id="KW-0539">Nucleus</keyword>
<dbReference type="CTD" id="9913"/>
<comment type="subcellular location">
    <subcellularLocation>
        <location evidence="1">Nucleus</location>
    </subcellularLocation>
</comment>
<keyword evidence="3" id="KW-0597">Phosphoprotein</keyword>
<dbReference type="GO" id="GO:0000124">
    <property type="term" value="C:SAGA complex"/>
    <property type="evidence" value="ECO:0007669"/>
    <property type="project" value="InterPro"/>
</dbReference>
<evidence type="ECO:0000259" key="13">
    <source>
        <dbReference type="SMART" id="SM00576"/>
    </source>
</evidence>
<evidence type="ECO:0000256" key="2">
    <source>
        <dbReference type="ARBA" id="ARBA00022499"/>
    </source>
</evidence>
<evidence type="ECO:0000256" key="4">
    <source>
        <dbReference type="ARBA" id="ARBA00022843"/>
    </source>
</evidence>
<feature type="compositionally biased region" description="Pro residues" evidence="12">
    <location>
        <begin position="126"/>
        <end position="135"/>
    </location>
</feature>
<keyword evidence="2" id="KW-1017">Isopeptide bond</keyword>
<evidence type="ECO:0000256" key="1">
    <source>
        <dbReference type="ARBA" id="ARBA00004123"/>
    </source>
</evidence>
<keyword evidence="5" id="KW-0805">Transcription regulation</keyword>
<feature type="region of interest" description="Disordered" evidence="12">
    <location>
        <begin position="103"/>
        <end position="155"/>
    </location>
</feature>
<dbReference type="GO" id="GO:0005634">
    <property type="term" value="C:nucleus"/>
    <property type="evidence" value="ECO:0007669"/>
    <property type="project" value="UniProtKB-SubCell"/>
</dbReference>
<evidence type="ECO:0000256" key="8">
    <source>
        <dbReference type="ARBA" id="ARBA00065102"/>
    </source>
</evidence>
<comment type="subunit">
    <text evidence="8">Component of the STAGA transcription coactivator-HAT complex, at least composed of SUPT3H, SUPT7L, GCN5L2, TAF5L, TAF6L, TADA3L, TAD1L, TAF10, TAF12 and TAF9.</text>
</comment>
<name>A0AAJ7WND5_PETMA</name>
<protein>
    <recommendedName>
        <fullName evidence="9">STAGA complex 65 subunit gamma</fullName>
    </recommendedName>
    <alternativeName>
        <fullName evidence="11">SPTF-associated factor 65 gamma</fullName>
    </alternativeName>
    <alternativeName>
        <fullName evidence="10">Suppressor of Ty 7-like</fullName>
    </alternativeName>
</protein>
<keyword evidence="14" id="KW-1185">Reference proteome</keyword>
<dbReference type="InterPro" id="IPR006565">
    <property type="entry name" value="BTP"/>
</dbReference>
<reference evidence="15" key="1">
    <citation type="submission" date="2025-08" db="UniProtKB">
        <authorList>
            <consortium name="RefSeq"/>
        </authorList>
    </citation>
    <scope>IDENTIFICATION</scope>
    <source>
        <tissue evidence="15">Sperm</tissue>
    </source>
</reference>
<dbReference type="GO" id="GO:0046982">
    <property type="term" value="F:protein heterodimerization activity"/>
    <property type="evidence" value="ECO:0007669"/>
    <property type="project" value="InterPro"/>
</dbReference>
<dbReference type="CDD" id="cd06847">
    <property type="entry name" value="HFD_SUPT7L"/>
    <property type="match status" value="1"/>
</dbReference>
<dbReference type="GeneID" id="116939553"/>
<accession>A0AAJ7WND5</accession>
<dbReference type="SMART" id="SM00576">
    <property type="entry name" value="BTP"/>
    <property type="match status" value="1"/>
</dbReference>
<feature type="region of interest" description="Disordered" evidence="12">
    <location>
        <begin position="399"/>
        <end position="438"/>
    </location>
</feature>
<evidence type="ECO:0000256" key="9">
    <source>
        <dbReference type="ARBA" id="ARBA00074250"/>
    </source>
</evidence>
<evidence type="ECO:0000256" key="3">
    <source>
        <dbReference type="ARBA" id="ARBA00022553"/>
    </source>
</evidence>
<dbReference type="InterPro" id="IPR009072">
    <property type="entry name" value="Histone-fold"/>
</dbReference>
<evidence type="ECO:0000256" key="5">
    <source>
        <dbReference type="ARBA" id="ARBA00023015"/>
    </source>
</evidence>
<dbReference type="Proteomes" id="UP001318040">
    <property type="component" value="Chromosome 6"/>
</dbReference>
<evidence type="ECO:0000313" key="15">
    <source>
        <dbReference type="RefSeq" id="XP_032803975.1"/>
    </source>
</evidence>
<dbReference type="Gene3D" id="1.10.20.10">
    <property type="entry name" value="Histone, subunit A"/>
    <property type="match status" value="1"/>
</dbReference>
<evidence type="ECO:0000256" key="6">
    <source>
        <dbReference type="ARBA" id="ARBA00023163"/>
    </source>
</evidence>
<dbReference type="PANTHER" id="PTHR28598">
    <property type="entry name" value="STAGA COMPLEX 65 SUBUNIT GAMMA"/>
    <property type="match status" value="1"/>
</dbReference>
<evidence type="ECO:0000256" key="11">
    <source>
        <dbReference type="ARBA" id="ARBA00084075"/>
    </source>
</evidence>
<feature type="domain" description="Bromodomain associated" evidence="13">
    <location>
        <begin position="186"/>
        <end position="261"/>
    </location>
</feature>
<dbReference type="RefSeq" id="XP_032803975.1">
    <property type="nucleotide sequence ID" value="XM_032948084.1"/>
</dbReference>